<keyword evidence="2" id="KW-1185">Reference proteome</keyword>
<evidence type="ECO:0000313" key="2">
    <source>
        <dbReference type="Proteomes" id="UP000605897"/>
    </source>
</evidence>
<comment type="caution">
    <text evidence="1">The sequence shown here is derived from an EMBL/GenBank/DDBJ whole genome shotgun (WGS) entry which is preliminary data.</text>
</comment>
<dbReference type="EMBL" id="BNAU01000007">
    <property type="protein sequence ID" value="GHF17249.1"/>
    <property type="molecule type" value="Genomic_DNA"/>
</dbReference>
<reference evidence="2" key="1">
    <citation type="journal article" date="2019" name="Int. J. Syst. Evol. Microbiol.">
        <title>The Global Catalogue of Microorganisms (GCM) 10K type strain sequencing project: providing services to taxonomists for standard genome sequencing and annotation.</title>
        <authorList>
            <consortium name="The Broad Institute Genomics Platform"/>
            <consortium name="The Broad Institute Genome Sequencing Center for Infectious Disease"/>
            <person name="Wu L."/>
            <person name="Ma J."/>
        </authorList>
    </citation>
    <scope>NUCLEOTIDE SEQUENCE [LARGE SCALE GENOMIC DNA]</scope>
    <source>
        <strain evidence="2">CGMCC 4.7677</strain>
    </source>
</reference>
<gene>
    <name evidence="1" type="ORF">GCM10017786_59010</name>
</gene>
<proteinExistence type="predicted"/>
<evidence type="ECO:0000313" key="1">
    <source>
        <dbReference type="EMBL" id="GHF17249.1"/>
    </source>
</evidence>
<organism evidence="1 2">
    <name type="scientific">Amycolatopsis deserti</name>
    <dbReference type="NCBI Taxonomy" id="185696"/>
    <lineage>
        <taxon>Bacteria</taxon>
        <taxon>Bacillati</taxon>
        <taxon>Actinomycetota</taxon>
        <taxon>Actinomycetes</taxon>
        <taxon>Pseudonocardiales</taxon>
        <taxon>Pseudonocardiaceae</taxon>
        <taxon>Amycolatopsis</taxon>
    </lineage>
</organism>
<dbReference type="Proteomes" id="UP000605897">
    <property type="component" value="Unassembled WGS sequence"/>
</dbReference>
<name>A0ABQ3JE41_9PSEU</name>
<accession>A0ABQ3JE41</accession>
<protein>
    <recommendedName>
        <fullName evidence="3">AraC family transcriptional regulator</fullName>
    </recommendedName>
</protein>
<evidence type="ECO:0008006" key="3">
    <source>
        <dbReference type="Google" id="ProtNLM"/>
    </source>
</evidence>
<sequence length="61" mass="5778">MGLAAGGVRHATGSVGLARRSVGLAAGSVGLARGKVGFAGQGGLARERAGARELNVGASCS</sequence>